<dbReference type="STRING" id="797473.HMPREF9080_01489"/>
<dbReference type="SUPFAM" id="SSF53756">
    <property type="entry name" value="UDP-Glycosyltransferase/glycogen phosphorylase"/>
    <property type="match status" value="1"/>
</dbReference>
<evidence type="ECO:0000256" key="2">
    <source>
        <dbReference type="RuleBase" id="RU000587"/>
    </source>
</evidence>
<dbReference type="AlphaFoldDB" id="G9ZFE4"/>
<dbReference type="Proteomes" id="UP000004750">
    <property type="component" value="Unassembled WGS sequence"/>
</dbReference>
<proteinExistence type="inferred from homology"/>
<comment type="cofactor">
    <cofactor evidence="2">
        <name>pyridoxal 5'-phosphate</name>
        <dbReference type="ChEBI" id="CHEBI:597326"/>
    </cofactor>
</comment>
<dbReference type="GO" id="GO:0005980">
    <property type="term" value="P:glycogen catabolic process"/>
    <property type="evidence" value="ECO:0007669"/>
    <property type="project" value="TreeGrafter"/>
</dbReference>
<evidence type="ECO:0000256" key="1">
    <source>
        <dbReference type="ARBA" id="ARBA00006047"/>
    </source>
</evidence>
<dbReference type="PANTHER" id="PTHR11468:SF3">
    <property type="entry name" value="GLYCOGEN PHOSPHORYLASE, LIVER FORM"/>
    <property type="match status" value="1"/>
</dbReference>
<evidence type="ECO:0000256" key="3">
    <source>
        <dbReference type="SAM" id="MobiDB-lite"/>
    </source>
</evidence>
<evidence type="ECO:0000313" key="4">
    <source>
        <dbReference type="EMBL" id="EHM53971.1"/>
    </source>
</evidence>
<sequence>MKFALNGALTVGTLDGANVEILNAVGEDNIFIFGNTVEQVETLRQRGYSPLLYLESDKELHETVMQITSGAFSPEDPSRYHENLHVFSDYYQVLADFRSYVEAQAHIDRRYRNQDKWVKSAIANIANMGYFSSDRSIADYARDIWRIQPLPDVRALTGRQREDGKPVAAAPQKPKPRKH</sequence>
<organism evidence="4 5">
    <name type="scientific">Cardiobacterium valvarum F0432</name>
    <dbReference type="NCBI Taxonomy" id="797473"/>
    <lineage>
        <taxon>Bacteria</taxon>
        <taxon>Pseudomonadati</taxon>
        <taxon>Pseudomonadota</taxon>
        <taxon>Gammaproteobacteria</taxon>
        <taxon>Cardiobacteriales</taxon>
        <taxon>Cardiobacteriaceae</taxon>
        <taxon>Cardiobacterium</taxon>
    </lineage>
</organism>
<dbReference type="Gene3D" id="3.40.50.2000">
    <property type="entry name" value="Glycogen Phosphorylase B"/>
    <property type="match status" value="1"/>
</dbReference>
<feature type="region of interest" description="Disordered" evidence="3">
    <location>
        <begin position="155"/>
        <end position="179"/>
    </location>
</feature>
<protein>
    <recommendedName>
        <fullName evidence="2">Alpha-1,4 glucan phosphorylase</fullName>
        <ecNumber evidence="2">2.4.1.1</ecNumber>
    </recommendedName>
</protein>
<accession>G9ZFE4</accession>
<dbReference type="InterPro" id="IPR000811">
    <property type="entry name" value="Glyco_trans_35"/>
</dbReference>
<evidence type="ECO:0000313" key="5">
    <source>
        <dbReference type="Proteomes" id="UP000004750"/>
    </source>
</evidence>
<comment type="function">
    <text evidence="2">Allosteric enzyme that catalyzes the rate-limiting step in glycogen catabolism, the phosphorolytic cleavage of glycogen to produce glucose-1-phosphate, and plays a central role in maintaining cellular and organismal glucose homeostasis.</text>
</comment>
<dbReference type="PATRIC" id="fig|797473.3.peg.1199"/>
<dbReference type="GO" id="GO:0030170">
    <property type="term" value="F:pyridoxal phosphate binding"/>
    <property type="evidence" value="ECO:0007669"/>
    <property type="project" value="TreeGrafter"/>
</dbReference>
<keyword evidence="2" id="KW-0328">Glycosyltransferase</keyword>
<comment type="catalytic activity">
    <reaction evidence="2">
        <text>[(1-&gt;4)-alpha-D-glucosyl](n) + phosphate = [(1-&gt;4)-alpha-D-glucosyl](n-1) + alpha-D-glucose 1-phosphate</text>
        <dbReference type="Rhea" id="RHEA:41732"/>
        <dbReference type="Rhea" id="RHEA-COMP:9584"/>
        <dbReference type="Rhea" id="RHEA-COMP:9586"/>
        <dbReference type="ChEBI" id="CHEBI:15444"/>
        <dbReference type="ChEBI" id="CHEBI:43474"/>
        <dbReference type="ChEBI" id="CHEBI:58601"/>
        <dbReference type="EC" id="2.4.1.1"/>
    </reaction>
</comment>
<keyword evidence="2" id="KW-0663">Pyridoxal phosphate</keyword>
<keyword evidence="2" id="KW-0808">Transferase</keyword>
<dbReference type="Pfam" id="PF00343">
    <property type="entry name" value="Phosphorylase"/>
    <property type="match status" value="1"/>
</dbReference>
<keyword evidence="2" id="KW-0119">Carbohydrate metabolism</keyword>
<dbReference type="EC" id="2.4.1.1" evidence="2"/>
<name>G9ZFE4_9GAMM</name>
<comment type="similarity">
    <text evidence="1 2">Belongs to the glycogen phosphorylase family.</text>
</comment>
<dbReference type="PANTHER" id="PTHR11468">
    <property type="entry name" value="GLYCOGEN PHOSPHORYLASE"/>
    <property type="match status" value="1"/>
</dbReference>
<reference evidence="4 5" key="1">
    <citation type="submission" date="2011-08" db="EMBL/GenBank/DDBJ databases">
        <authorList>
            <person name="Weinstock G."/>
            <person name="Sodergren E."/>
            <person name="Clifton S."/>
            <person name="Fulton L."/>
            <person name="Fulton B."/>
            <person name="Courtney L."/>
            <person name="Fronick C."/>
            <person name="Harrison M."/>
            <person name="Strong C."/>
            <person name="Farmer C."/>
            <person name="Delahaunty K."/>
            <person name="Markovic C."/>
            <person name="Hall O."/>
            <person name="Minx P."/>
            <person name="Tomlinson C."/>
            <person name="Mitreva M."/>
            <person name="Hou S."/>
            <person name="Chen J."/>
            <person name="Wollam A."/>
            <person name="Pepin K.H."/>
            <person name="Johnson M."/>
            <person name="Bhonagiri V."/>
            <person name="Zhang X."/>
            <person name="Suruliraj S."/>
            <person name="Warren W."/>
            <person name="Chinwalla A."/>
            <person name="Mardis E.R."/>
            <person name="Wilson R.K."/>
        </authorList>
    </citation>
    <scope>NUCLEOTIDE SEQUENCE [LARGE SCALE GENOMIC DNA]</scope>
    <source>
        <strain evidence="4 5">F0432</strain>
    </source>
</reference>
<comment type="caution">
    <text evidence="4">The sequence shown here is derived from an EMBL/GenBank/DDBJ whole genome shotgun (WGS) entry which is preliminary data.</text>
</comment>
<dbReference type="GO" id="GO:0005737">
    <property type="term" value="C:cytoplasm"/>
    <property type="evidence" value="ECO:0007669"/>
    <property type="project" value="TreeGrafter"/>
</dbReference>
<dbReference type="HOGENOM" id="CLU_010198_3_0_6"/>
<dbReference type="GO" id="GO:0008184">
    <property type="term" value="F:glycogen phosphorylase activity"/>
    <property type="evidence" value="ECO:0007669"/>
    <property type="project" value="InterPro"/>
</dbReference>
<gene>
    <name evidence="4" type="ORF">HMPREF9080_01489</name>
</gene>
<dbReference type="EMBL" id="AGCM01000083">
    <property type="protein sequence ID" value="EHM53971.1"/>
    <property type="molecule type" value="Genomic_DNA"/>
</dbReference>